<evidence type="ECO:0000313" key="2">
    <source>
        <dbReference type="EMBL" id="TWR59222.1"/>
    </source>
</evidence>
<evidence type="ECO:0000313" key="4">
    <source>
        <dbReference type="Proteomes" id="UP000317267"/>
    </source>
</evidence>
<gene>
    <name evidence="2" type="ORF">FIV39_28185</name>
    <name evidence="1" type="ORF">SAMN04490186_1671</name>
</gene>
<accession>A0A1H1D6W9</accession>
<dbReference type="SUPFAM" id="SSF55961">
    <property type="entry name" value="Bet v1-like"/>
    <property type="match status" value="1"/>
</dbReference>
<name>A0A1H1D6W9_9PSED</name>
<dbReference type="PANTHER" id="PTHR39332">
    <property type="entry name" value="BLL4707 PROTEIN"/>
    <property type="match status" value="1"/>
</dbReference>
<dbReference type="EMBL" id="FNKM01000002">
    <property type="protein sequence ID" value="SDQ72160.1"/>
    <property type="molecule type" value="Genomic_DNA"/>
</dbReference>
<evidence type="ECO:0000313" key="3">
    <source>
        <dbReference type="Proteomes" id="UP000198740"/>
    </source>
</evidence>
<dbReference type="PANTHER" id="PTHR39332:SF7">
    <property type="entry name" value="SRPBCC FAMILY PROTEIN"/>
    <property type="match status" value="1"/>
</dbReference>
<dbReference type="OrthoDB" id="6981485at2"/>
<organism evidence="2 4">
    <name type="scientific">Pseudomonas grimontii</name>
    <dbReference type="NCBI Taxonomy" id="129847"/>
    <lineage>
        <taxon>Bacteria</taxon>
        <taxon>Pseudomonadati</taxon>
        <taxon>Pseudomonadota</taxon>
        <taxon>Gammaproteobacteria</taxon>
        <taxon>Pseudomonadales</taxon>
        <taxon>Pseudomonadaceae</taxon>
        <taxon>Pseudomonas</taxon>
    </lineage>
</organism>
<evidence type="ECO:0000313" key="1">
    <source>
        <dbReference type="EMBL" id="SDQ72160.1"/>
    </source>
</evidence>
<comment type="caution">
    <text evidence="2">The sequence shown here is derived from an EMBL/GenBank/DDBJ whole genome shotgun (WGS) entry which is preliminary data.</text>
</comment>
<dbReference type="AlphaFoldDB" id="A0A1H1D6W9"/>
<protein>
    <submittedName>
        <fullName evidence="1">Polyketide cyclase / dehydrase and lipid transport</fullName>
    </submittedName>
    <submittedName>
        <fullName evidence="2">SRPBCC family protein</fullName>
    </submittedName>
</protein>
<dbReference type="Gene3D" id="3.30.530.20">
    <property type="match status" value="1"/>
</dbReference>
<dbReference type="InterPro" id="IPR023393">
    <property type="entry name" value="START-like_dom_sf"/>
</dbReference>
<reference evidence="2 4" key="2">
    <citation type="submission" date="2019-06" db="EMBL/GenBank/DDBJ databases">
        <title>Pseudomonas bimorpha sp. nov. isolated from bovine raw milk and skim milk concentrate.</title>
        <authorList>
            <person name="Hofmann K."/>
            <person name="Huptas C."/>
            <person name="Doll E."/>
            <person name="Scherer S."/>
            <person name="Wenning M."/>
        </authorList>
    </citation>
    <scope>NUCLEOTIDE SEQUENCE [LARGE SCALE GENOMIC DNA]</scope>
    <source>
        <strain evidence="2 4">DSM 17515</strain>
    </source>
</reference>
<dbReference type="Pfam" id="PF10604">
    <property type="entry name" value="Polyketide_cyc2"/>
    <property type="match status" value="1"/>
</dbReference>
<sequence length="154" mass="17076">MKPLQPDTLIHNPNGQPIVSSMVIDCHATRLWNMVGQFAGFDAFIPALTHIEMTGTGVGALRTKFFRDGNRVVEQLNSRDEHAMHMTWTTIYNTLGVARLWAAIKVEALGAHCSRVTWTIIADPIDTAQAGFEQFVQGFADGALDNVRRLLGKR</sequence>
<dbReference type="Proteomes" id="UP000317267">
    <property type="component" value="Unassembled WGS sequence"/>
</dbReference>
<dbReference type="RefSeq" id="WP_090401232.1">
    <property type="nucleotide sequence ID" value="NZ_CAUSAB010000030.1"/>
</dbReference>
<dbReference type="EMBL" id="VFES01000025">
    <property type="protein sequence ID" value="TWR59222.1"/>
    <property type="molecule type" value="Genomic_DNA"/>
</dbReference>
<dbReference type="Proteomes" id="UP000198740">
    <property type="component" value="Unassembled WGS sequence"/>
</dbReference>
<reference evidence="1 3" key="1">
    <citation type="submission" date="2016-10" db="EMBL/GenBank/DDBJ databases">
        <authorList>
            <person name="Varghese N."/>
            <person name="Submissions S."/>
        </authorList>
    </citation>
    <scope>NUCLEOTIDE SEQUENCE [LARGE SCALE GENOMIC DNA]</scope>
    <source>
        <strain evidence="1 3">BS2976</strain>
    </source>
</reference>
<keyword evidence="3" id="KW-1185">Reference proteome</keyword>
<dbReference type="InterPro" id="IPR019587">
    <property type="entry name" value="Polyketide_cyclase/dehydratase"/>
</dbReference>
<dbReference type="CDD" id="cd07821">
    <property type="entry name" value="PYR_PYL_RCAR_like"/>
    <property type="match status" value="1"/>
</dbReference>
<proteinExistence type="predicted"/>